<comment type="subcellular location">
    <subcellularLocation>
        <location evidence="6">Cell membrane</location>
        <topology evidence="6">Multi-pass membrane protein</topology>
    </subcellularLocation>
    <subcellularLocation>
        <location evidence="1">Membrane</location>
        <topology evidence="1">Multi-pass membrane protein</topology>
    </subcellularLocation>
</comment>
<evidence type="ECO:0000313" key="8">
    <source>
        <dbReference type="Proteomes" id="UP000256542"/>
    </source>
</evidence>
<keyword evidence="4 6" id="KW-1133">Transmembrane helix</keyword>
<feature type="transmembrane region" description="Helical" evidence="6">
    <location>
        <begin position="27"/>
        <end position="44"/>
    </location>
</feature>
<feature type="transmembrane region" description="Helical" evidence="6">
    <location>
        <begin position="82"/>
        <end position="100"/>
    </location>
</feature>
<keyword evidence="5 6" id="KW-0472">Membrane</keyword>
<evidence type="ECO:0000313" key="7">
    <source>
        <dbReference type="EMBL" id="REG85687.1"/>
    </source>
</evidence>
<dbReference type="RefSeq" id="WP_115896469.1">
    <property type="nucleotide sequence ID" value="NZ_QUNG01000002.1"/>
</dbReference>
<keyword evidence="6" id="KW-1003">Cell membrane</keyword>
<dbReference type="EMBL" id="QUNG01000002">
    <property type="protein sequence ID" value="REG85687.1"/>
    <property type="molecule type" value="Genomic_DNA"/>
</dbReference>
<dbReference type="InterPro" id="IPR002781">
    <property type="entry name" value="TM_pro_TauE-like"/>
</dbReference>
<dbReference type="GO" id="GO:0005886">
    <property type="term" value="C:plasma membrane"/>
    <property type="evidence" value="ECO:0007669"/>
    <property type="project" value="UniProtKB-SubCell"/>
</dbReference>
<dbReference type="Pfam" id="PF01925">
    <property type="entry name" value="TauE"/>
    <property type="match status" value="1"/>
</dbReference>
<keyword evidence="8" id="KW-1185">Reference proteome</keyword>
<feature type="transmembrane region" description="Helical" evidence="6">
    <location>
        <begin position="49"/>
        <end position="70"/>
    </location>
</feature>
<proteinExistence type="inferred from homology"/>
<comment type="similarity">
    <text evidence="2 6">Belongs to the 4-toluene sulfonate uptake permease (TSUP) (TC 2.A.102) family.</text>
</comment>
<accession>A0A3E0DRC2</accession>
<feature type="transmembrane region" description="Helical" evidence="6">
    <location>
        <begin position="219"/>
        <end position="241"/>
    </location>
</feature>
<feature type="transmembrane region" description="Helical" evidence="6">
    <location>
        <begin position="253"/>
        <end position="271"/>
    </location>
</feature>
<feature type="transmembrane region" description="Helical" evidence="6">
    <location>
        <begin position="192"/>
        <end position="213"/>
    </location>
</feature>
<evidence type="ECO:0000256" key="5">
    <source>
        <dbReference type="ARBA" id="ARBA00023136"/>
    </source>
</evidence>
<evidence type="ECO:0000256" key="2">
    <source>
        <dbReference type="ARBA" id="ARBA00009142"/>
    </source>
</evidence>
<dbReference type="Proteomes" id="UP000256542">
    <property type="component" value="Unassembled WGS sequence"/>
</dbReference>
<feature type="transmembrane region" description="Helical" evidence="6">
    <location>
        <begin position="150"/>
        <end position="171"/>
    </location>
</feature>
<organism evidence="7 8">
    <name type="scientific">Marinomonas pollencensis</name>
    <dbReference type="NCBI Taxonomy" id="491954"/>
    <lineage>
        <taxon>Bacteria</taxon>
        <taxon>Pseudomonadati</taxon>
        <taxon>Pseudomonadota</taxon>
        <taxon>Gammaproteobacteria</taxon>
        <taxon>Oceanospirillales</taxon>
        <taxon>Oceanospirillaceae</taxon>
        <taxon>Marinomonas</taxon>
    </lineage>
</organism>
<protein>
    <recommendedName>
        <fullName evidence="6">Probable membrane transporter protein</fullName>
    </recommendedName>
</protein>
<dbReference type="AlphaFoldDB" id="A0A3E0DRC2"/>
<evidence type="ECO:0000256" key="1">
    <source>
        <dbReference type="ARBA" id="ARBA00004141"/>
    </source>
</evidence>
<sequence>MELQLLILLFVAGGVAGALYTFTQIVAPLFVVCVVLLFLPALGYEYSGVLLPLIATSVVSFIPILLLQWIKDMKAATLDSSVLIALSPGAAMGGVIGAQVVSFMSPLFFKLALSLVAALLLYQVIMQRRSVSLTSKKAQLMNLNVRSLRIPVGLLIGVVSIMAGGVGKVLAETVLTKTSVIQAHRHATAAGVALFVSIAAMVGFSFPALPLSYPQADGFIGGIQWLCCLTLAISQMLFYLLCQGKGNSLDHSVIRIALLVFIAIALSRIWLMPL</sequence>
<keyword evidence="3 6" id="KW-0812">Transmembrane</keyword>
<evidence type="ECO:0000256" key="6">
    <source>
        <dbReference type="RuleBase" id="RU363041"/>
    </source>
</evidence>
<dbReference type="OrthoDB" id="6103152at2"/>
<comment type="caution">
    <text evidence="7">The sequence shown here is derived from an EMBL/GenBank/DDBJ whole genome shotgun (WGS) entry which is preliminary data.</text>
</comment>
<evidence type="ECO:0000256" key="4">
    <source>
        <dbReference type="ARBA" id="ARBA00022989"/>
    </source>
</evidence>
<name>A0A3E0DRC2_9GAMM</name>
<evidence type="ECO:0000256" key="3">
    <source>
        <dbReference type="ARBA" id="ARBA00022692"/>
    </source>
</evidence>
<reference evidence="7 8" key="1">
    <citation type="submission" date="2018-08" db="EMBL/GenBank/DDBJ databases">
        <title>Genomic Encyclopedia of Type Strains, Phase III (KMG-III): the genomes of soil and plant-associated and newly described type strains.</title>
        <authorList>
            <person name="Whitman W."/>
        </authorList>
    </citation>
    <scope>NUCLEOTIDE SEQUENCE [LARGE SCALE GENOMIC DNA]</scope>
    <source>
        <strain evidence="7 8">CECT 7375</strain>
    </source>
</reference>
<gene>
    <name evidence="7" type="ORF">DFP81_102220</name>
</gene>